<dbReference type="Gene3D" id="3.40.720.10">
    <property type="entry name" value="Alkaline Phosphatase, subunit A"/>
    <property type="match status" value="1"/>
</dbReference>
<protein>
    <submittedName>
        <fullName evidence="1">DUF4983 domain-containing protein</fullName>
    </submittedName>
</protein>
<dbReference type="InterPro" id="IPR013320">
    <property type="entry name" value="ConA-like_dom_sf"/>
</dbReference>
<dbReference type="SUPFAM" id="SSF53649">
    <property type="entry name" value="Alkaline phosphatase-like"/>
    <property type="match status" value="1"/>
</dbReference>
<evidence type="ECO:0000313" key="2">
    <source>
        <dbReference type="Proteomes" id="UP000659124"/>
    </source>
</evidence>
<dbReference type="Proteomes" id="UP000659124">
    <property type="component" value="Unassembled WGS sequence"/>
</dbReference>
<dbReference type="Gene3D" id="2.60.120.200">
    <property type="match status" value="1"/>
</dbReference>
<proteinExistence type="predicted"/>
<dbReference type="RefSeq" id="WP_188089408.1">
    <property type="nucleotide sequence ID" value="NZ_JACVFC010000002.1"/>
</dbReference>
<reference evidence="1 2" key="1">
    <citation type="submission" date="2020-09" db="EMBL/GenBank/DDBJ databases">
        <title>Genome sequences of type strains of Chitinophaga qingshengii and Chitinophaga varians.</title>
        <authorList>
            <person name="Kittiwongwattana C."/>
        </authorList>
    </citation>
    <scope>NUCLEOTIDE SEQUENCE [LARGE SCALE GENOMIC DNA]</scope>
    <source>
        <strain evidence="1 2">JCM 30026</strain>
    </source>
</reference>
<keyword evidence="2" id="KW-1185">Reference proteome</keyword>
<dbReference type="SUPFAM" id="SSF49899">
    <property type="entry name" value="Concanavalin A-like lectins/glucanases"/>
    <property type="match status" value="1"/>
</dbReference>
<name>A0ABR7TSA7_9BACT</name>
<sequence length="574" mass="63014">MNNNTHLFRRRRVPLVLLLAGLGGVLLTGSCKKYADPPRVYEQADSVKIKKKRKVMLIVLEGATGQEVSKVMPPAIKQMLANSKYTWNAISDPVTNDPATLTSIMRGVASLKHQFTDSSFELNASAGEHDVVPVYPTFIQRLQDLGKIRKSTAVTSWKKLSDNLLIYADDPFTVANDAAVKDKIIDRLNTQNDDLLVADFNGINLAGISSGFSADAAAYRDAIVKTDTYIGNILEAIKARKNYDKEDWLVAVTSNHGGSGNSYGGNSAAERNIFALYYSPSFKSTELAAPPQVEVVRMQGKDATAINAKVAAANADRYNLKTKGEFTIQLKLKIYNKGVTQPAFFTKYANTTGAQPGWAFMFQAAGEWRVIIGANGKALLYLTGKNLPLNEWHALTLKVYEENGKRYGVVYTDGEKHTPTDITGYDITNTADLVAGFNQGYVSTGPVLSMADIRFYNAALPDNVIGSLPCTQPVGAADPYNNNLIGYWPCTDGLGGVMKDVSASKANLLLNGSYAWEFSEAYNCGPRKEYPLTNVIQNTDLFPQIIYWFGGKVDDAWKLDGKVWLDKFESEFVK</sequence>
<evidence type="ECO:0000313" key="1">
    <source>
        <dbReference type="EMBL" id="MBC9932279.1"/>
    </source>
</evidence>
<dbReference type="EMBL" id="JACVFC010000002">
    <property type="protein sequence ID" value="MBC9932279.1"/>
    <property type="molecule type" value="Genomic_DNA"/>
</dbReference>
<gene>
    <name evidence="1" type="ORF">ICL07_17975</name>
</gene>
<organism evidence="1 2">
    <name type="scientific">Chitinophaga qingshengii</name>
    <dbReference type="NCBI Taxonomy" id="1569794"/>
    <lineage>
        <taxon>Bacteria</taxon>
        <taxon>Pseudomonadati</taxon>
        <taxon>Bacteroidota</taxon>
        <taxon>Chitinophagia</taxon>
        <taxon>Chitinophagales</taxon>
        <taxon>Chitinophagaceae</taxon>
        <taxon>Chitinophaga</taxon>
    </lineage>
</organism>
<dbReference type="InterPro" id="IPR017850">
    <property type="entry name" value="Alkaline_phosphatase_core_sf"/>
</dbReference>
<comment type="caution">
    <text evidence="1">The sequence shown here is derived from an EMBL/GenBank/DDBJ whole genome shotgun (WGS) entry which is preliminary data.</text>
</comment>
<accession>A0ABR7TSA7</accession>